<organism evidence="2">
    <name type="scientific">Neisseria gonorrhoeae</name>
    <dbReference type="NCBI Taxonomy" id="485"/>
    <lineage>
        <taxon>Bacteria</taxon>
        <taxon>Pseudomonadati</taxon>
        <taxon>Pseudomonadota</taxon>
        <taxon>Betaproteobacteria</taxon>
        <taxon>Neisseriales</taxon>
        <taxon>Neisseriaceae</taxon>
        <taxon>Neisseria</taxon>
    </lineage>
</organism>
<reference evidence="2" key="1">
    <citation type="submission" date="2018-06" db="EMBL/GenBank/DDBJ databases">
        <authorList>
            <consortium name="Pathogen Informatics"/>
            <person name="Doyle S."/>
        </authorList>
    </citation>
    <scope>NUCLEOTIDE SEQUENCE [LARGE SCALE GENOMIC DNA]</scope>
    <source>
        <strain evidence="2">NCTC11421</strain>
    </source>
</reference>
<evidence type="ECO:0000256" key="1">
    <source>
        <dbReference type="SAM" id="SignalP"/>
    </source>
</evidence>
<feature type="signal peptide" evidence="1">
    <location>
        <begin position="1"/>
        <end position="24"/>
    </location>
</feature>
<protein>
    <submittedName>
        <fullName evidence="2">Phage associated protein</fullName>
    </submittedName>
</protein>
<dbReference type="EMBL" id="UGRI01000001">
    <property type="protein sequence ID" value="SUA24142.1"/>
    <property type="molecule type" value="Genomic_DNA"/>
</dbReference>
<accession>A0A378VXK2</accession>
<dbReference type="EMBL" id="UGRI01000001">
    <property type="protein sequence ID" value="SUA20840.1"/>
    <property type="molecule type" value="Genomic_DNA"/>
</dbReference>
<dbReference type="AlphaFoldDB" id="A0A378VXK2"/>
<evidence type="ECO:0000313" key="2">
    <source>
        <dbReference type="EMBL" id="SUA20840.1"/>
    </source>
</evidence>
<gene>
    <name evidence="2" type="ORF">NCTC11421_00945</name>
    <name evidence="3" type="ORF">NCTC11421_02133</name>
</gene>
<keyword evidence="1" id="KW-0732">Signal</keyword>
<sequence>MKTRNIAFKFAVLAAVLAAGYAFGFAKGGGSRTAKGKPADIAAMRMALAQKQAEVDELSAQVWLEERHLNAEEEAGCRRVHGDAEVPEGKE</sequence>
<dbReference type="NCBIfam" id="NF046041">
    <property type="entry name" value="holin_NGO1622"/>
    <property type="match status" value="1"/>
</dbReference>
<feature type="chain" id="PRO_5044586425" evidence="1">
    <location>
        <begin position="25"/>
        <end position="91"/>
    </location>
</feature>
<proteinExistence type="predicted"/>
<name>A0A378VXK2_NEIGO</name>
<dbReference type="RefSeq" id="WP_151266294.1">
    <property type="nucleotide sequence ID" value="NZ_CP098472.1"/>
</dbReference>
<evidence type="ECO:0000313" key="3">
    <source>
        <dbReference type="EMBL" id="SUA24142.1"/>
    </source>
</evidence>